<evidence type="ECO:0000313" key="2">
    <source>
        <dbReference type="EMBL" id="OEU08387.1"/>
    </source>
</evidence>
<feature type="domain" description="N-acetyltransferase" evidence="1">
    <location>
        <begin position="161"/>
        <end position="252"/>
    </location>
</feature>
<dbReference type="PANTHER" id="PTHR42791">
    <property type="entry name" value="GNAT FAMILY ACETYLTRANSFERASE"/>
    <property type="match status" value="1"/>
</dbReference>
<dbReference type="InterPro" id="IPR016181">
    <property type="entry name" value="Acyl_CoA_acyltransferase"/>
</dbReference>
<dbReference type="InParanoid" id="A0A1E7ERC9"/>
<dbReference type="PANTHER" id="PTHR42791:SF1">
    <property type="entry name" value="N-ACETYLTRANSFERASE DOMAIN-CONTAINING PROTEIN"/>
    <property type="match status" value="1"/>
</dbReference>
<dbReference type="SUPFAM" id="SSF55729">
    <property type="entry name" value="Acyl-CoA N-acyltransferases (Nat)"/>
    <property type="match status" value="1"/>
</dbReference>
<dbReference type="EMBL" id="KV784381">
    <property type="protein sequence ID" value="OEU08387.1"/>
    <property type="molecule type" value="Genomic_DNA"/>
</dbReference>
<dbReference type="Proteomes" id="UP000095751">
    <property type="component" value="Unassembled WGS sequence"/>
</dbReference>
<dbReference type="InterPro" id="IPR052523">
    <property type="entry name" value="Trichothecene_AcTrans"/>
</dbReference>
<dbReference type="GO" id="GO:0016747">
    <property type="term" value="F:acyltransferase activity, transferring groups other than amino-acyl groups"/>
    <property type="evidence" value="ECO:0007669"/>
    <property type="project" value="InterPro"/>
</dbReference>
<keyword evidence="3" id="KW-1185">Reference proteome</keyword>
<gene>
    <name evidence="2" type="ORF">FRACYDRAFT_264696</name>
</gene>
<proteinExistence type="predicted"/>
<dbReference type="Pfam" id="PF13673">
    <property type="entry name" value="Acetyltransf_10"/>
    <property type="match status" value="1"/>
</dbReference>
<sequence length="283" mass="31335">MGLSCSKPSSYPETLPAYLEKLNDKSSTVVIERILSESDVEIVVPVMAQSFALSPESFNDWAIGPDFALGTSDDNDEKRVHFVEWYMRWVFYTCIYYGVILVAKDKTTGSILGVVNTLLPENHYAADHTSFRFHNIKIMMKMKSSPPEILGKEALHRMEVMGEMMHRMHEGAVAASCGSNGGKEQQPWYIYVLATSPKAQGTGCGTMLLQAIHHLADHDKVDTILETSGEANIGFYCRPKLGYTKVGPEFSSADESNTTDYSVITAQSLVRHPIIAVAAENEN</sequence>
<dbReference type="CDD" id="cd04301">
    <property type="entry name" value="NAT_SF"/>
    <property type="match status" value="1"/>
</dbReference>
<reference evidence="2 3" key="1">
    <citation type="submission" date="2016-09" db="EMBL/GenBank/DDBJ databases">
        <title>Extensive genetic diversity and differential bi-allelic expression allows diatom success in the polar Southern Ocean.</title>
        <authorList>
            <consortium name="DOE Joint Genome Institute"/>
            <person name="Mock T."/>
            <person name="Otillar R.P."/>
            <person name="Strauss J."/>
            <person name="Dupont C."/>
            <person name="Frickenhaus S."/>
            <person name="Maumus F."/>
            <person name="Mcmullan M."/>
            <person name="Sanges R."/>
            <person name="Schmutz J."/>
            <person name="Toseland A."/>
            <person name="Valas R."/>
            <person name="Veluchamy A."/>
            <person name="Ward B.J."/>
            <person name="Allen A."/>
            <person name="Barry K."/>
            <person name="Falciatore A."/>
            <person name="Ferrante M."/>
            <person name="Fortunato A.E."/>
            <person name="Gloeckner G."/>
            <person name="Gruber A."/>
            <person name="Hipkin R."/>
            <person name="Janech M."/>
            <person name="Kroth P."/>
            <person name="Leese F."/>
            <person name="Lindquist E."/>
            <person name="Lyon B.R."/>
            <person name="Martin J."/>
            <person name="Mayer C."/>
            <person name="Parker M."/>
            <person name="Quesneville H."/>
            <person name="Raymond J."/>
            <person name="Uhlig C."/>
            <person name="Valentin K.U."/>
            <person name="Worden A.Z."/>
            <person name="Armbrust E.V."/>
            <person name="Bowler C."/>
            <person name="Green B."/>
            <person name="Moulton V."/>
            <person name="Van Oosterhout C."/>
            <person name="Grigoriev I."/>
        </authorList>
    </citation>
    <scope>NUCLEOTIDE SEQUENCE [LARGE SCALE GENOMIC DNA]</scope>
    <source>
        <strain evidence="2 3">CCMP1102</strain>
    </source>
</reference>
<dbReference type="AlphaFoldDB" id="A0A1E7ERC9"/>
<dbReference type="Gene3D" id="3.40.630.30">
    <property type="match status" value="1"/>
</dbReference>
<evidence type="ECO:0000313" key="3">
    <source>
        <dbReference type="Proteomes" id="UP000095751"/>
    </source>
</evidence>
<organism evidence="2 3">
    <name type="scientific">Fragilariopsis cylindrus CCMP1102</name>
    <dbReference type="NCBI Taxonomy" id="635003"/>
    <lineage>
        <taxon>Eukaryota</taxon>
        <taxon>Sar</taxon>
        <taxon>Stramenopiles</taxon>
        <taxon>Ochrophyta</taxon>
        <taxon>Bacillariophyta</taxon>
        <taxon>Bacillariophyceae</taxon>
        <taxon>Bacillariophycidae</taxon>
        <taxon>Bacillariales</taxon>
        <taxon>Bacillariaceae</taxon>
        <taxon>Fragilariopsis</taxon>
    </lineage>
</organism>
<dbReference type="InterPro" id="IPR000182">
    <property type="entry name" value="GNAT_dom"/>
</dbReference>
<name>A0A1E7ERC9_9STRA</name>
<protein>
    <recommendedName>
        <fullName evidence="1">N-acetyltransferase domain-containing protein</fullName>
    </recommendedName>
</protein>
<accession>A0A1E7ERC9</accession>
<dbReference type="KEGG" id="fcy:FRACYDRAFT_264696"/>
<evidence type="ECO:0000259" key="1">
    <source>
        <dbReference type="Pfam" id="PF13673"/>
    </source>
</evidence>
<dbReference type="OrthoDB" id="2744543at2759"/>